<keyword evidence="5 6" id="KW-0472">Membrane</keyword>
<dbReference type="NCBIfam" id="NF037979">
    <property type="entry name" value="Na_transp"/>
    <property type="match status" value="1"/>
</dbReference>
<organism evidence="7">
    <name type="scientific">marine metagenome</name>
    <dbReference type="NCBI Taxonomy" id="408172"/>
    <lineage>
        <taxon>unclassified sequences</taxon>
        <taxon>metagenomes</taxon>
        <taxon>ecological metagenomes</taxon>
    </lineage>
</organism>
<feature type="transmembrane region" description="Helical" evidence="6">
    <location>
        <begin position="341"/>
        <end position="360"/>
    </location>
</feature>
<dbReference type="SUPFAM" id="SSF161070">
    <property type="entry name" value="SNF-like"/>
    <property type="match status" value="1"/>
</dbReference>
<dbReference type="Pfam" id="PF00209">
    <property type="entry name" value="SNF"/>
    <property type="match status" value="1"/>
</dbReference>
<protein>
    <recommendedName>
        <fullName evidence="8">Sodium-dependent transporter</fullName>
    </recommendedName>
</protein>
<dbReference type="CDD" id="cd10336">
    <property type="entry name" value="SLC6sbd_Tyt1-Like"/>
    <property type="match status" value="1"/>
</dbReference>
<feature type="transmembrane region" description="Helical" evidence="6">
    <location>
        <begin position="245"/>
        <end position="271"/>
    </location>
</feature>
<dbReference type="PROSITE" id="PS50267">
    <property type="entry name" value="NA_NEUROTRAN_SYMP_3"/>
    <property type="match status" value="1"/>
</dbReference>
<dbReference type="AlphaFoldDB" id="A0A381UK91"/>
<feature type="transmembrane region" description="Helical" evidence="6">
    <location>
        <begin position="198"/>
        <end position="225"/>
    </location>
</feature>
<gene>
    <name evidence="7" type="ORF">METZ01_LOCUS81456</name>
</gene>
<feature type="transmembrane region" description="Helical" evidence="6">
    <location>
        <begin position="158"/>
        <end position="177"/>
    </location>
</feature>
<keyword evidence="4 6" id="KW-1133">Transmembrane helix</keyword>
<evidence type="ECO:0000256" key="1">
    <source>
        <dbReference type="ARBA" id="ARBA00004141"/>
    </source>
</evidence>
<reference evidence="7" key="1">
    <citation type="submission" date="2018-05" db="EMBL/GenBank/DDBJ databases">
        <authorList>
            <person name="Lanie J.A."/>
            <person name="Ng W.-L."/>
            <person name="Kazmierczak K.M."/>
            <person name="Andrzejewski T.M."/>
            <person name="Davidsen T.M."/>
            <person name="Wayne K.J."/>
            <person name="Tettelin H."/>
            <person name="Glass J.I."/>
            <person name="Rusch D."/>
            <person name="Podicherti R."/>
            <person name="Tsui H.-C.T."/>
            <person name="Winkler M.E."/>
        </authorList>
    </citation>
    <scope>NUCLEOTIDE SEQUENCE</scope>
</reference>
<feature type="transmembrane region" description="Helical" evidence="6">
    <location>
        <begin position="89"/>
        <end position="108"/>
    </location>
</feature>
<dbReference type="GO" id="GO:0016020">
    <property type="term" value="C:membrane"/>
    <property type="evidence" value="ECO:0007669"/>
    <property type="project" value="UniProtKB-SubCell"/>
</dbReference>
<sequence length="411" mass="44100">MTIEVVEFAIGRNTQLSPVGAFKKIAPNSNWKWVGFIGVLSSFVILSYYGVVGGWILKYIFISISGGFESLSNDPDKANKLFDTFIGSTWSPIVFMAVFNVLCVYVIINGVKDGIENWSKIMMPIIIVLLLVLAIRGLTLPGGTQGLKFLFLPRFEDLTASAIVLALGHSFFTLSLGMGNMITYGSYLGKEQNLLRSALWVIALDTAVALLAGVAIFTSVFATGADPAGGAGLVFNILPSIFPQLAYGSVWGTIFFALLFMAALTSAISILEVVTASLIDEKGWSRNRATILFGIIVTIVGVFCSLSMGGGINIAEFFGDTFQHYLGTTFFDVMDNLSAKYLMPLGGTLTAIFVIVKWGVPSFIAECGTSILDKEQDKTIVTIFLVIAAGVSGFILLNELIETITGSAIIG</sequence>
<accession>A0A381UK91</accession>
<dbReference type="PANTHER" id="PTHR42948:SF1">
    <property type="entry name" value="TRANSPORTER"/>
    <property type="match status" value="1"/>
</dbReference>
<evidence type="ECO:0000256" key="2">
    <source>
        <dbReference type="ARBA" id="ARBA00022448"/>
    </source>
</evidence>
<comment type="subcellular location">
    <subcellularLocation>
        <location evidence="1">Membrane</location>
        <topology evidence="1">Multi-pass membrane protein</topology>
    </subcellularLocation>
</comment>
<dbReference type="InterPro" id="IPR047218">
    <property type="entry name" value="YocR/YhdH-like"/>
</dbReference>
<evidence type="ECO:0008006" key="8">
    <source>
        <dbReference type="Google" id="ProtNLM"/>
    </source>
</evidence>
<dbReference type="InterPro" id="IPR000175">
    <property type="entry name" value="Na/ntran_symport"/>
</dbReference>
<dbReference type="InterPro" id="IPR037272">
    <property type="entry name" value="SNS_sf"/>
</dbReference>
<evidence type="ECO:0000256" key="4">
    <source>
        <dbReference type="ARBA" id="ARBA00022989"/>
    </source>
</evidence>
<feature type="transmembrane region" description="Helical" evidence="6">
    <location>
        <begin position="291"/>
        <end position="315"/>
    </location>
</feature>
<keyword evidence="2" id="KW-0813">Transport</keyword>
<evidence type="ECO:0000313" key="7">
    <source>
        <dbReference type="EMBL" id="SVA28602.1"/>
    </source>
</evidence>
<keyword evidence="3 6" id="KW-0812">Transmembrane</keyword>
<name>A0A381UK91_9ZZZZ</name>
<evidence type="ECO:0000256" key="5">
    <source>
        <dbReference type="ARBA" id="ARBA00023136"/>
    </source>
</evidence>
<proteinExistence type="predicted"/>
<feature type="transmembrane region" description="Helical" evidence="6">
    <location>
        <begin position="33"/>
        <end position="57"/>
    </location>
</feature>
<feature type="transmembrane region" description="Helical" evidence="6">
    <location>
        <begin position="380"/>
        <end position="397"/>
    </location>
</feature>
<dbReference type="EMBL" id="UINC01006612">
    <property type="protein sequence ID" value="SVA28602.1"/>
    <property type="molecule type" value="Genomic_DNA"/>
</dbReference>
<feature type="transmembrane region" description="Helical" evidence="6">
    <location>
        <begin position="120"/>
        <end position="138"/>
    </location>
</feature>
<dbReference type="PANTHER" id="PTHR42948">
    <property type="entry name" value="TRANSPORTER"/>
    <property type="match status" value="1"/>
</dbReference>
<evidence type="ECO:0000256" key="6">
    <source>
        <dbReference type="SAM" id="Phobius"/>
    </source>
</evidence>
<evidence type="ECO:0000256" key="3">
    <source>
        <dbReference type="ARBA" id="ARBA00022692"/>
    </source>
</evidence>